<organism evidence="1">
    <name type="scientific">Pyrodinium bahamense</name>
    <dbReference type="NCBI Taxonomy" id="73915"/>
    <lineage>
        <taxon>Eukaryota</taxon>
        <taxon>Sar</taxon>
        <taxon>Alveolata</taxon>
        <taxon>Dinophyceae</taxon>
        <taxon>Gonyaulacales</taxon>
        <taxon>Pyrocystaceae</taxon>
        <taxon>Pyrodinium</taxon>
    </lineage>
</organism>
<sequence length="208" mass="22661">MGSHALWIAWPDLQQRGLAQYFDELPRYSLAQEVGDADFILVSGVGSLFAGTPNALKMKFERDGNPVPFGKTFRVAIARSLPMVCANPDLEVVRPGGWKANLPGALAKQYENLGGRVIFFGKPYTAAFEEARRLLEETGVGKRICHVGDSLLHDVAGASNVGLDAAFVVQTGIHAEHLPELPSVNDIAKLCKKERVPLPAVVIPRFTW</sequence>
<reference evidence="1" key="1">
    <citation type="submission" date="2021-01" db="EMBL/GenBank/DDBJ databases">
        <authorList>
            <person name="Corre E."/>
            <person name="Pelletier E."/>
            <person name="Niang G."/>
            <person name="Scheremetjew M."/>
            <person name="Finn R."/>
            <person name="Kale V."/>
            <person name="Holt S."/>
            <person name="Cochrane G."/>
            <person name="Meng A."/>
            <person name="Brown T."/>
            <person name="Cohen L."/>
        </authorList>
    </citation>
    <scope>NUCLEOTIDE SEQUENCE</scope>
    <source>
        <strain evidence="1">Pbaha01</strain>
    </source>
</reference>
<gene>
    <name evidence="1" type="ORF">PBAH0796_LOCUS17975</name>
</gene>
<dbReference type="SUPFAM" id="SSF56784">
    <property type="entry name" value="HAD-like"/>
    <property type="match status" value="1"/>
</dbReference>
<protein>
    <submittedName>
        <fullName evidence="1">Uncharacterized protein</fullName>
    </submittedName>
</protein>
<dbReference type="EMBL" id="HBEG01029427">
    <property type="protein sequence ID" value="CAD8366593.1"/>
    <property type="molecule type" value="Transcribed_RNA"/>
</dbReference>
<dbReference type="Gene3D" id="3.40.50.1000">
    <property type="entry name" value="HAD superfamily/HAD-like"/>
    <property type="match status" value="2"/>
</dbReference>
<dbReference type="AlphaFoldDB" id="A0A7S0AKY5"/>
<proteinExistence type="predicted"/>
<dbReference type="InterPro" id="IPR036412">
    <property type="entry name" value="HAD-like_sf"/>
</dbReference>
<evidence type="ECO:0000313" key="1">
    <source>
        <dbReference type="EMBL" id="CAD8366593.1"/>
    </source>
</evidence>
<dbReference type="InterPro" id="IPR023214">
    <property type="entry name" value="HAD_sf"/>
</dbReference>
<dbReference type="Pfam" id="PF13242">
    <property type="entry name" value="Hydrolase_like"/>
    <property type="match status" value="1"/>
</dbReference>
<name>A0A7S0AKY5_9DINO</name>
<accession>A0A7S0AKY5</accession>